<feature type="compositionally biased region" description="Polar residues" evidence="1">
    <location>
        <begin position="953"/>
        <end position="964"/>
    </location>
</feature>
<dbReference type="SUPFAM" id="SSF81324">
    <property type="entry name" value="Voltage-gated potassium channels"/>
    <property type="match status" value="1"/>
</dbReference>
<keyword evidence="2" id="KW-1133">Transmembrane helix</keyword>
<evidence type="ECO:0000256" key="2">
    <source>
        <dbReference type="SAM" id="Phobius"/>
    </source>
</evidence>
<feature type="transmembrane region" description="Helical" evidence="2">
    <location>
        <begin position="72"/>
        <end position="93"/>
    </location>
</feature>
<dbReference type="AlphaFoldDB" id="A0A2N9HU91"/>
<evidence type="ECO:0000259" key="4">
    <source>
        <dbReference type="Pfam" id="PF26130"/>
    </source>
</evidence>
<dbReference type="PANTHER" id="PTHR31973:SF191">
    <property type="entry name" value="OS05G0489400 PROTEIN"/>
    <property type="match status" value="1"/>
</dbReference>
<dbReference type="InterPro" id="IPR058594">
    <property type="entry name" value="PB1-like_dom_pln"/>
</dbReference>
<organism evidence="5">
    <name type="scientific">Fagus sylvatica</name>
    <name type="common">Beechnut</name>
    <dbReference type="NCBI Taxonomy" id="28930"/>
    <lineage>
        <taxon>Eukaryota</taxon>
        <taxon>Viridiplantae</taxon>
        <taxon>Streptophyta</taxon>
        <taxon>Embryophyta</taxon>
        <taxon>Tracheophyta</taxon>
        <taxon>Spermatophyta</taxon>
        <taxon>Magnoliopsida</taxon>
        <taxon>eudicotyledons</taxon>
        <taxon>Gunneridae</taxon>
        <taxon>Pentapetalae</taxon>
        <taxon>rosids</taxon>
        <taxon>fabids</taxon>
        <taxon>Fagales</taxon>
        <taxon>Fagaceae</taxon>
        <taxon>Fagus</taxon>
    </lineage>
</organism>
<evidence type="ECO:0008006" key="6">
    <source>
        <dbReference type="Google" id="ProtNLM"/>
    </source>
</evidence>
<feature type="compositionally biased region" description="Polar residues" evidence="1">
    <location>
        <begin position="993"/>
        <end position="1005"/>
    </location>
</feature>
<evidence type="ECO:0000313" key="5">
    <source>
        <dbReference type="EMBL" id="SPD15912.1"/>
    </source>
</evidence>
<feature type="domain" description="MULE transposase" evidence="3">
    <location>
        <begin position="639"/>
        <end position="734"/>
    </location>
</feature>
<feature type="transmembrane region" description="Helical" evidence="2">
    <location>
        <begin position="161"/>
        <end position="181"/>
    </location>
</feature>
<dbReference type="PANTHER" id="PTHR31973">
    <property type="entry name" value="POLYPROTEIN, PUTATIVE-RELATED"/>
    <property type="match status" value="1"/>
</dbReference>
<gene>
    <name evidence="5" type="ORF">FSB_LOCUS43794</name>
</gene>
<sequence length="1108" mass="125551">MRSSLKFWSLKAKFLVVIPEPGADNYEEEVPWKAAKSLKAKVLSRVFSEDYEKAEKKILDPRGLIIRRWNNIFLVACLVSLSLDPLFFYLPVVHDEVCIAIAVPLEVILTLIRTLADVFYMIQIYIRFHTAYVSPSSRVFGRGELVIDSSKIAMRYLKRGFFIDLIAALPLPQVLTWVVIPNVRGTVVTVRKNAMWFIMLVQYLPRVVLMYPLSSQLVNATGIISEPAWAGAAYNLMLYLLASHMRDTLFSFQVHFGGIFVRIPNLVYEGGDIGFSSNYDKDHLSYFEVEDICKSVGASKGCKLYYLIPGGNLDNGLRHIVTDDDVLFMCDLHEEWKVFSIILYVESGDMPIRVLQHGEELPIDTAQQPEWVSDASISLGDVVFEGAVVNGEHLSISDPDWLDDGLEGLDFIDDIFVESVNVNESTPVNDHVYVDEHTTSTRPPVNVNADSIMPIAYVGAEDECVEKPVDDELNSVYDSDDDVRQHYKDFNVQTDMQKVELVNGMKFPNSQVFRQALREYVVTSAYVAQKYLEEFDKNPKWEVQGIQHHVRKDIVVELTKSQTYRAKRKAREMLDGDERLQYAKLRDYAEMIRSTNKGSHVILETEILDEGDERPVFNRMYIRYHAQKVGFLAGCRPIVGLDGCHLKGRFGGHILSATARDGNDNIFPVAMAVVEQESLDSWKWFLQLFKEDIGDPEELKLVFISDRQKGLVPVIEKLFPKIEHRFCLRHIYSNFRLQFKGLELRDALWRCACASTEREFERNMEYLKGLDEKAWEYLKAIPEQQWTKAHFTKRALSDCLVNNLSESFNSMILPARDKPIISMLEWIRVRLMTKIHTKRVGIEKLWDLTGIPCKHGVAAIYVNMEKPENYLHSCYLKEAYLNTYSEIIHPMPGQNEWIETGLPAPLPPRILRPPGRPKKLRKRDPNEPRNPFKVSRMNKAVKCGKSHKEGHNSRSCKASITGETAWQRRQRLDREKARRGQSRGQGRGVSHLTAASQSDRINPSKMQLDLSPQSKLNGSPLHNQPIMNQEKLGLPCHHHLHSLGSGRVVGVGTTRTGGVGVAGRSAAGVGRVDLRAGASASQPVGSGVARIDSIARRVDVVSGVGRGV</sequence>
<dbReference type="InterPro" id="IPR018289">
    <property type="entry name" value="MULE_transposase_dom"/>
</dbReference>
<feature type="region of interest" description="Disordered" evidence="1">
    <location>
        <begin position="904"/>
        <end position="1005"/>
    </location>
</feature>
<dbReference type="EMBL" id="OIVN01004185">
    <property type="protein sequence ID" value="SPD15912.1"/>
    <property type="molecule type" value="Genomic_DNA"/>
</dbReference>
<feature type="transmembrane region" description="Helical" evidence="2">
    <location>
        <begin position="99"/>
        <end position="122"/>
    </location>
</feature>
<evidence type="ECO:0000256" key="1">
    <source>
        <dbReference type="SAM" id="MobiDB-lite"/>
    </source>
</evidence>
<feature type="domain" description="PB1-like" evidence="4">
    <location>
        <begin position="248"/>
        <end position="338"/>
    </location>
</feature>
<accession>A0A2N9HU91</accession>
<name>A0A2N9HU91_FAGSY</name>
<dbReference type="Pfam" id="PF10551">
    <property type="entry name" value="MULE"/>
    <property type="match status" value="1"/>
</dbReference>
<evidence type="ECO:0000259" key="3">
    <source>
        <dbReference type="Pfam" id="PF10551"/>
    </source>
</evidence>
<dbReference type="Pfam" id="PF26130">
    <property type="entry name" value="PB1-like"/>
    <property type="match status" value="1"/>
</dbReference>
<protein>
    <recommendedName>
        <fullName evidence="6">MULE transposase domain-containing protein</fullName>
    </recommendedName>
</protein>
<proteinExistence type="predicted"/>
<reference evidence="5" key="1">
    <citation type="submission" date="2018-02" db="EMBL/GenBank/DDBJ databases">
        <authorList>
            <person name="Cohen D.B."/>
            <person name="Kent A.D."/>
        </authorList>
    </citation>
    <scope>NUCLEOTIDE SEQUENCE</scope>
</reference>
<keyword evidence="2" id="KW-0812">Transmembrane</keyword>
<keyword evidence="2" id="KW-0472">Membrane</keyword>